<evidence type="ECO:0000313" key="5">
    <source>
        <dbReference type="EMBL" id="ANP42718.1"/>
    </source>
</evidence>
<evidence type="ECO:0000313" key="6">
    <source>
        <dbReference type="Proteomes" id="UP000013243"/>
    </source>
</evidence>
<dbReference type="GeneID" id="28251831"/>
<dbReference type="GO" id="GO:0008483">
    <property type="term" value="F:transaminase activity"/>
    <property type="evidence" value="ECO:0007669"/>
    <property type="project" value="UniProtKB-KW"/>
</dbReference>
<geneLocation type="plasmid" evidence="5 6">
    <name>unnamed1</name>
</geneLocation>
<keyword evidence="5" id="KW-0614">Plasmid</keyword>
<proteinExistence type="predicted"/>
<dbReference type="GO" id="GO:0043720">
    <property type="term" value="F:3-keto-5-aminohexanoate cleavage activity"/>
    <property type="evidence" value="ECO:0007669"/>
    <property type="project" value="InterPro"/>
</dbReference>
<name>A0A1B1A868_9RHOB</name>
<dbReference type="Pfam" id="PF05853">
    <property type="entry name" value="BKACE"/>
    <property type="match status" value="1"/>
</dbReference>
<dbReference type="OrthoDB" id="9805277at2"/>
<gene>
    <name evidence="5" type="ORF">K529_018315</name>
</gene>
<dbReference type="RefSeq" id="WP_040641421.1">
    <property type="nucleotide sequence ID" value="NZ_CP015231.1"/>
</dbReference>
<accession>A0A1B1A868</accession>
<dbReference type="InterPro" id="IPR008567">
    <property type="entry name" value="BKACE"/>
</dbReference>
<dbReference type="Proteomes" id="UP000013243">
    <property type="component" value="Plasmid unnamed1"/>
</dbReference>
<dbReference type="PANTHER" id="PTHR37418:SF2">
    <property type="entry name" value="3-KETO-5-AMINOHEXANOATE CLEAVAGE ENZYME"/>
    <property type="match status" value="1"/>
</dbReference>
<dbReference type="Gene3D" id="3.20.20.70">
    <property type="entry name" value="Aldolase class I"/>
    <property type="match status" value="1"/>
</dbReference>
<evidence type="ECO:0000256" key="4">
    <source>
        <dbReference type="ARBA" id="ARBA00022833"/>
    </source>
</evidence>
<comment type="cofactor">
    <cofactor evidence="1">
        <name>Zn(2+)</name>
        <dbReference type="ChEBI" id="CHEBI:29105"/>
    </cofactor>
</comment>
<protein>
    <submittedName>
        <fullName evidence="5">Aminotransferase class-III</fullName>
    </submittedName>
</protein>
<sequence>MTEFTLMVAPNGARRGKGDHLALPLTAEELAATAKACHQLGAQALHMHVRDDEGVHSLDAGRYRDAIAAVTECAPAMHIQITTESAGLFDVPAQLACLEALRPAAASVSVREMARDAALAARAYAVCAEAGTQVQHILYTPGCVAQLQSWYADGTVPQEMRDVILVLGQYATGQPAAPAMLPEFLALIAPLALRWSLCAFGPQEHACLLAAIKAGGQVRIGFENSLGPEDGAPWADNAASVAAFLQQATARGHILAPQTDVPGANLREPT</sequence>
<reference evidence="5 6" key="1">
    <citation type="journal article" date="2016" name="ISME J.">
        <title>Global occurrence and heterogeneity of the Roseobacter-clade species Ruegeria mobilis.</title>
        <authorList>
            <person name="Sonnenschein E."/>
            <person name="Gram L."/>
        </authorList>
    </citation>
    <scope>NUCLEOTIDE SEQUENCE [LARGE SCALE GENOMIC DNA]</scope>
    <source>
        <strain evidence="5 6">F1926</strain>
        <plasmid evidence="5 6">unnamed1</plasmid>
    </source>
</reference>
<dbReference type="EMBL" id="CP015231">
    <property type="protein sequence ID" value="ANP42718.1"/>
    <property type="molecule type" value="Genomic_DNA"/>
</dbReference>
<evidence type="ECO:0000256" key="1">
    <source>
        <dbReference type="ARBA" id="ARBA00001947"/>
    </source>
</evidence>
<dbReference type="PANTHER" id="PTHR37418">
    <property type="entry name" value="3-KETO-5-AMINOHEXANOATE CLEAVAGE ENZYME-RELATED"/>
    <property type="match status" value="1"/>
</dbReference>
<evidence type="ECO:0000256" key="3">
    <source>
        <dbReference type="ARBA" id="ARBA00022723"/>
    </source>
</evidence>
<organism evidence="5 6">
    <name type="scientific">Tritonibacter mobilis F1926</name>
    <dbReference type="NCBI Taxonomy" id="1265309"/>
    <lineage>
        <taxon>Bacteria</taxon>
        <taxon>Pseudomonadati</taxon>
        <taxon>Pseudomonadota</taxon>
        <taxon>Alphaproteobacteria</taxon>
        <taxon>Rhodobacterales</taxon>
        <taxon>Paracoccaceae</taxon>
        <taxon>Tritonibacter</taxon>
    </lineage>
</organism>
<keyword evidence="4" id="KW-0862">Zinc</keyword>
<keyword evidence="2 5" id="KW-0808">Transferase</keyword>
<dbReference type="InterPro" id="IPR013785">
    <property type="entry name" value="Aldolase_TIM"/>
</dbReference>
<dbReference type="AlphaFoldDB" id="A0A1B1A868"/>
<keyword evidence="3" id="KW-0479">Metal-binding</keyword>
<dbReference type="KEGG" id="rmb:K529_018315"/>
<keyword evidence="5" id="KW-0032">Aminotransferase</keyword>
<evidence type="ECO:0000256" key="2">
    <source>
        <dbReference type="ARBA" id="ARBA00022679"/>
    </source>
</evidence>
<dbReference type="GO" id="GO:0046872">
    <property type="term" value="F:metal ion binding"/>
    <property type="evidence" value="ECO:0007669"/>
    <property type="project" value="UniProtKB-KW"/>
</dbReference>